<dbReference type="RefSeq" id="WP_134776814.1">
    <property type="nucleotide sequence ID" value="NZ_JAYLLN010000004.1"/>
</dbReference>
<accession>A0ABU8I2F4</accession>
<dbReference type="Pfam" id="PF09992">
    <property type="entry name" value="NAGPA"/>
    <property type="match status" value="1"/>
</dbReference>
<keyword evidence="2" id="KW-0378">Hydrolase</keyword>
<dbReference type="EMBL" id="JAYLLN010000004">
    <property type="protein sequence ID" value="MEI5983905.1"/>
    <property type="molecule type" value="Genomic_DNA"/>
</dbReference>
<evidence type="ECO:0000259" key="1">
    <source>
        <dbReference type="Pfam" id="PF09992"/>
    </source>
</evidence>
<dbReference type="InterPro" id="IPR018711">
    <property type="entry name" value="NAGPA"/>
</dbReference>
<reference evidence="2 3" key="1">
    <citation type="submission" date="2024-01" db="EMBL/GenBank/DDBJ databases">
        <title>Sphingobacterium tenebrionis sp. nov., a novel endophyte isolated from tenebrio molitor intestines.</title>
        <authorList>
            <person name="Zhang C."/>
        </authorList>
    </citation>
    <scope>NUCLEOTIDE SEQUENCE [LARGE SCALE GENOMIC DNA]</scope>
    <source>
        <strain evidence="2 3">PU5-4</strain>
    </source>
</reference>
<evidence type="ECO:0000313" key="2">
    <source>
        <dbReference type="EMBL" id="MEI5983905.1"/>
    </source>
</evidence>
<keyword evidence="3" id="KW-1185">Reference proteome</keyword>
<sequence>MKFKYNIWGIFLLLQLACNKAENIAPVVLDLQVDVEDQIQKLSYVKNLVEFKETAVLDGLKLYSVNIQNQTDAPLAFHLIAMDRAKANLKLKTISLTKDSSDYELGTVKEMATQSPYASKIQFAVNGDFFYWKGNPWGPFVQEGKIIHDKFFDTWHSFFAVKKTGEFLIGGNLNYTKLKDSISEGIGGVEKLMSDYAMVSHANSERHPRTSLGFNAEKFYLLVVDGRKAEHSIGMSFREMSELFFSLKVQHALNLDGGGSSTLIQKEGTGFREINVYSDAEPRKVANGLAIVVD</sequence>
<protein>
    <submittedName>
        <fullName evidence="2">Phosphodiester glycosidase family protein</fullName>
    </submittedName>
</protein>
<evidence type="ECO:0000313" key="3">
    <source>
        <dbReference type="Proteomes" id="UP001363035"/>
    </source>
</evidence>
<gene>
    <name evidence="2" type="ORF">VJ786_03205</name>
</gene>
<dbReference type="PANTHER" id="PTHR40446">
    <property type="entry name" value="N-ACETYLGLUCOSAMINE-1-PHOSPHODIESTER ALPHA-N-ACETYLGLUCOSAMINIDASE"/>
    <property type="match status" value="1"/>
</dbReference>
<feature type="domain" description="Phosphodiester glycosidase" evidence="1">
    <location>
        <begin position="120"/>
        <end position="291"/>
    </location>
</feature>
<organism evidence="2 3">
    <name type="scientific">Sphingobacterium tenebrionis</name>
    <dbReference type="NCBI Taxonomy" id="3111775"/>
    <lineage>
        <taxon>Bacteria</taxon>
        <taxon>Pseudomonadati</taxon>
        <taxon>Bacteroidota</taxon>
        <taxon>Sphingobacteriia</taxon>
        <taxon>Sphingobacteriales</taxon>
        <taxon>Sphingobacteriaceae</taxon>
        <taxon>Sphingobacterium</taxon>
    </lineage>
</organism>
<dbReference type="PANTHER" id="PTHR40446:SF2">
    <property type="entry name" value="N-ACETYLGLUCOSAMINE-1-PHOSPHODIESTER ALPHA-N-ACETYLGLUCOSAMINIDASE"/>
    <property type="match status" value="1"/>
</dbReference>
<dbReference type="GO" id="GO:0016798">
    <property type="term" value="F:hydrolase activity, acting on glycosyl bonds"/>
    <property type="evidence" value="ECO:0007669"/>
    <property type="project" value="UniProtKB-KW"/>
</dbReference>
<comment type="caution">
    <text evidence="2">The sequence shown here is derived from an EMBL/GenBank/DDBJ whole genome shotgun (WGS) entry which is preliminary data.</text>
</comment>
<name>A0ABU8I2F4_9SPHI</name>
<dbReference type="Proteomes" id="UP001363035">
    <property type="component" value="Unassembled WGS sequence"/>
</dbReference>
<keyword evidence="2" id="KW-0326">Glycosidase</keyword>
<proteinExistence type="predicted"/>